<evidence type="ECO:0000259" key="13">
    <source>
        <dbReference type="PROSITE" id="PS51015"/>
    </source>
</evidence>
<keyword evidence="6" id="KW-0156">Chromatin regulator</keyword>
<evidence type="ECO:0000256" key="2">
    <source>
        <dbReference type="ARBA" id="ARBA00022454"/>
    </source>
</evidence>
<evidence type="ECO:0000259" key="11">
    <source>
        <dbReference type="PROSITE" id="PS50867"/>
    </source>
</evidence>
<feature type="compositionally biased region" description="Basic and acidic residues" evidence="9">
    <location>
        <begin position="160"/>
        <end position="176"/>
    </location>
</feature>
<dbReference type="Pfam" id="PF05033">
    <property type="entry name" value="Pre-SET"/>
    <property type="match status" value="1"/>
</dbReference>
<evidence type="ECO:0000256" key="6">
    <source>
        <dbReference type="ARBA" id="ARBA00022853"/>
    </source>
</evidence>
<dbReference type="Gene3D" id="2.30.280.10">
    <property type="entry name" value="SRA-YDG"/>
    <property type="match status" value="1"/>
</dbReference>
<dbReference type="PANTHER" id="PTHR45660">
    <property type="entry name" value="HISTONE-LYSINE N-METHYLTRANSFERASE SETMAR"/>
    <property type="match status" value="1"/>
</dbReference>
<keyword evidence="4" id="KW-0808">Transferase</keyword>
<evidence type="ECO:0000256" key="3">
    <source>
        <dbReference type="ARBA" id="ARBA00022603"/>
    </source>
</evidence>
<evidence type="ECO:0000259" key="12">
    <source>
        <dbReference type="PROSITE" id="PS50868"/>
    </source>
</evidence>
<dbReference type="SMART" id="SM00317">
    <property type="entry name" value="SET"/>
    <property type="match status" value="1"/>
</dbReference>
<dbReference type="Proteomes" id="UP000631114">
    <property type="component" value="Unassembled WGS sequence"/>
</dbReference>
<keyword evidence="5" id="KW-0949">S-adenosyl-L-methionine</keyword>
<dbReference type="Gene3D" id="2.170.270.10">
    <property type="entry name" value="SET domain"/>
    <property type="match status" value="1"/>
</dbReference>
<dbReference type="GO" id="GO:0005634">
    <property type="term" value="C:nucleus"/>
    <property type="evidence" value="ECO:0007669"/>
    <property type="project" value="UniProtKB-SubCell"/>
</dbReference>
<evidence type="ECO:0000256" key="8">
    <source>
        <dbReference type="PROSITE-ProRule" id="PRU00358"/>
    </source>
</evidence>
<dbReference type="SUPFAM" id="SSF88697">
    <property type="entry name" value="PUA domain-like"/>
    <property type="match status" value="1"/>
</dbReference>
<dbReference type="OrthoDB" id="5792673at2759"/>
<dbReference type="InterPro" id="IPR003105">
    <property type="entry name" value="SRA_YDG"/>
</dbReference>
<evidence type="ECO:0000256" key="7">
    <source>
        <dbReference type="ARBA" id="ARBA00023242"/>
    </source>
</evidence>
<dbReference type="InterPro" id="IPR003616">
    <property type="entry name" value="Post-SET_dom"/>
</dbReference>
<evidence type="ECO:0000313" key="15">
    <source>
        <dbReference type="Proteomes" id="UP000631114"/>
    </source>
</evidence>
<dbReference type="GO" id="GO:0032259">
    <property type="term" value="P:methylation"/>
    <property type="evidence" value="ECO:0007669"/>
    <property type="project" value="UniProtKB-KW"/>
</dbReference>
<keyword evidence="7 8" id="KW-0539">Nucleus</keyword>
<dbReference type="Pfam" id="PF00856">
    <property type="entry name" value="SET"/>
    <property type="match status" value="1"/>
</dbReference>
<dbReference type="GO" id="GO:0008270">
    <property type="term" value="F:zinc ion binding"/>
    <property type="evidence" value="ECO:0007669"/>
    <property type="project" value="InterPro"/>
</dbReference>
<keyword evidence="3" id="KW-0489">Methyltransferase</keyword>
<keyword evidence="15" id="KW-1185">Reference proteome</keyword>
<dbReference type="InterPro" id="IPR051357">
    <property type="entry name" value="H3K9_HMTase_SUVAR3-9"/>
</dbReference>
<dbReference type="InterPro" id="IPR025794">
    <property type="entry name" value="H3-K9-MeTrfase_plant"/>
</dbReference>
<dbReference type="InterPro" id="IPR007728">
    <property type="entry name" value="Pre-SET_dom"/>
</dbReference>
<accession>A0A835IEZ6</accession>
<comment type="caution">
    <text evidence="14">The sequence shown here is derived from an EMBL/GenBank/DDBJ whole genome shotgun (WGS) entry which is preliminary data.</text>
</comment>
<dbReference type="PROSITE" id="PS51015">
    <property type="entry name" value="YDG"/>
    <property type="match status" value="1"/>
</dbReference>
<dbReference type="SMART" id="SM00468">
    <property type="entry name" value="PreSET"/>
    <property type="match status" value="1"/>
</dbReference>
<dbReference type="GO" id="GO:0003690">
    <property type="term" value="F:double-stranded DNA binding"/>
    <property type="evidence" value="ECO:0007669"/>
    <property type="project" value="TreeGrafter"/>
</dbReference>
<feature type="domain" description="Pre-SET" evidence="11">
    <location>
        <begin position="430"/>
        <end position="492"/>
    </location>
</feature>
<evidence type="ECO:0000256" key="1">
    <source>
        <dbReference type="ARBA" id="ARBA00004286"/>
    </source>
</evidence>
<feature type="domain" description="Post-SET" evidence="12">
    <location>
        <begin position="659"/>
        <end position="675"/>
    </location>
</feature>
<dbReference type="SMART" id="SM00466">
    <property type="entry name" value="SRA"/>
    <property type="match status" value="1"/>
</dbReference>
<keyword evidence="2" id="KW-0158">Chromosome</keyword>
<dbReference type="PROSITE" id="PS51575">
    <property type="entry name" value="SAM_MT43_SUVAR39_2"/>
    <property type="match status" value="1"/>
</dbReference>
<protein>
    <submittedName>
        <fullName evidence="14">Uncharacterized protein</fullName>
    </submittedName>
</protein>
<evidence type="ECO:0000256" key="9">
    <source>
        <dbReference type="SAM" id="MobiDB-lite"/>
    </source>
</evidence>
<evidence type="ECO:0000313" key="14">
    <source>
        <dbReference type="EMBL" id="KAF9616431.1"/>
    </source>
</evidence>
<dbReference type="AlphaFoldDB" id="A0A835IEZ6"/>
<name>A0A835IEZ6_9MAGN</name>
<gene>
    <name evidence="14" type="ORF">IFM89_029685</name>
</gene>
<sequence length="675" mass="75165">MAEPKADVTEVKSESLSEMMGWETKGVRTRLPGMKRLCQTKITTSFEEIRVKKIRVVKTKGTKTTTINLGDNNVDETSDVEEMDRDGEEVVAVEGKEKTMTNIETSLVVFEKSDHQKVKEILRVFNKYYLQSVQEEEQRCCNADKVVKSSKGSKRGKNSVGEKDEEKQKNTSKRPDLKAMTKMLETKCVLNEAKRFGDIPGIEVGQQFCSRTEMVVVGIHKHWLMGIDYMTATNYKKGEYKYYTFPLATSIVVSGQYEDDLDDSKEIVYTGQGGNNLLGNKRQVSDQVLERGNLALKNNIDQSMPVRVIRGHPYASSFTGKIYTYDGLYDVVNYWAEKGVSGFTVFKYKLKRIEGQPELTTNKVQYVRAQAHRLFAELKGKVCEDISGGQEKLWIPASNLVDDPPVPPTGYTYSNSVQVADGITVPKVTSGCKCKGACTDPNICACAKLNGGDFPYVRLNGGRLIEAKAVVFECGPKCGCGPQCVNRTSQQGLKYQLEVYRTSDKGWAVRSWDFIPAGAPVCEYFGTLMRTSDLDDVVGNVFIFEIDCLQTMKGLDGRLTRPGVVPKHLRTRMDETDDKESESAAEFCINAGTVGGVARFMNHSCEPNVFVQCVLSSTHDIRLARIVFFAADNIPPLQELTYDYGFVLDSVTDAAGKVKVMPCYCGAPGCCKRLH</sequence>
<dbReference type="GO" id="GO:0042054">
    <property type="term" value="F:histone methyltransferase activity"/>
    <property type="evidence" value="ECO:0007669"/>
    <property type="project" value="InterPro"/>
</dbReference>
<proteinExistence type="predicted"/>
<dbReference type="SUPFAM" id="SSF82199">
    <property type="entry name" value="SET domain"/>
    <property type="match status" value="1"/>
</dbReference>
<dbReference type="PROSITE" id="PS50867">
    <property type="entry name" value="PRE_SET"/>
    <property type="match status" value="1"/>
</dbReference>
<evidence type="ECO:0000256" key="5">
    <source>
        <dbReference type="ARBA" id="ARBA00022691"/>
    </source>
</evidence>
<reference evidence="14 15" key="1">
    <citation type="submission" date="2020-10" db="EMBL/GenBank/DDBJ databases">
        <title>The Coptis chinensis genome and diversification of protoberbering-type alkaloids.</title>
        <authorList>
            <person name="Wang B."/>
            <person name="Shu S."/>
            <person name="Song C."/>
            <person name="Liu Y."/>
        </authorList>
    </citation>
    <scope>NUCLEOTIDE SEQUENCE [LARGE SCALE GENOMIC DNA]</scope>
    <source>
        <strain evidence="14">HL-2020</strain>
        <tissue evidence="14">Leaf</tissue>
    </source>
</reference>
<feature type="domain" description="SET" evidence="10">
    <location>
        <begin position="495"/>
        <end position="645"/>
    </location>
</feature>
<dbReference type="InterPro" id="IPR001214">
    <property type="entry name" value="SET_dom"/>
</dbReference>
<dbReference type="InterPro" id="IPR036987">
    <property type="entry name" value="SRA-YDG_sf"/>
</dbReference>
<evidence type="ECO:0000259" key="10">
    <source>
        <dbReference type="PROSITE" id="PS50280"/>
    </source>
</evidence>
<dbReference type="PROSITE" id="PS50868">
    <property type="entry name" value="POST_SET"/>
    <property type="match status" value="1"/>
</dbReference>
<feature type="region of interest" description="Disordered" evidence="9">
    <location>
        <begin position="145"/>
        <end position="176"/>
    </location>
</feature>
<comment type="subcellular location">
    <subcellularLocation>
        <location evidence="1">Chromosome</location>
    </subcellularLocation>
    <subcellularLocation>
        <location evidence="8">Nucleus</location>
    </subcellularLocation>
</comment>
<dbReference type="GO" id="GO:0005694">
    <property type="term" value="C:chromosome"/>
    <property type="evidence" value="ECO:0007669"/>
    <property type="project" value="UniProtKB-SubCell"/>
</dbReference>
<organism evidence="14 15">
    <name type="scientific">Coptis chinensis</name>
    <dbReference type="NCBI Taxonomy" id="261450"/>
    <lineage>
        <taxon>Eukaryota</taxon>
        <taxon>Viridiplantae</taxon>
        <taxon>Streptophyta</taxon>
        <taxon>Embryophyta</taxon>
        <taxon>Tracheophyta</taxon>
        <taxon>Spermatophyta</taxon>
        <taxon>Magnoliopsida</taxon>
        <taxon>Ranunculales</taxon>
        <taxon>Ranunculaceae</taxon>
        <taxon>Coptidoideae</taxon>
        <taxon>Coptis</taxon>
    </lineage>
</organism>
<feature type="domain" description="YDG" evidence="13">
    <location>
        <begin position="197"/>
        <end position="352"/>
    </location>
</feature>
<dbReference type="Pfam" id="PF02182">
    <property type="entry name" value="SAD_SRA"/>
    <property type="match status" value="1"/>
</dbReference>
<dbReference type="PROSITE" id="PS50280">
    <property type="entry name" value="SET"/>
    <property type="match status" value="1"/>
</dbReference>
<dbReference type="InterPro" id="IPR015947">
    <property type="entry name" value="PUA-like_sf"/>
</dbReference>
<dbReference type="EMBL" id="JADFTS010000003">
    <property type="protein sequence ID" value="KAF9616431.1"/>
    <property type="molecule type" value="Genomic_DNA"/>
</dbReference>
<dbReference type="PANTHER" id="PTHR45660:SF94">
    <property type="entry name" value="HISTONE-LYSINE N-METHYLTRANSFERASE, H3 LYSINE-9 SPECIFIC SUVH4"/>
    <property type="match status" value="1"/>
</dbReference>
<evidence type="ECO:0000256" key="4">
    <source>
        <dbReference type="ARBA" id="ARBA00022679"/>
    </source>
</evidence>
<dbReference type="InterPro" id="IPR046341">
    <property type="entry name" value="SET_dom_sf"/>
</dbReference>